<name>A0A2P2PJE9_RHIMU</name>
<sequence>MQMIWTSASQSRISKLLNHLHIVGQLKSI</sequence>
<proteinExistence type="predicted"/>
<dbReference type="EMBL" id="GGEC01074379">
    <property type="protein sequence ID" value="MBX54863.1"/>
    <property type="molecule type" value="Transcribed_RNA"/>
</dbReference>
<dbReference type="AlphaFoldDB" id="A0A2P2PJE9"/>
<accession>A0A2P2PJE9</accession>
<protein>
    <submittedName>
        <fullName evidence="1">Uncharacterized protein</fullName>
    </submittedName>
</protein>
<evidence type="ECO:0000313" key="1">
    <source>
        <dbReference type="EMBL" id="MBX54863.1"/>
    </source>
</evidence>
<organism evidence="1">
    <name type="scientific">Rhizophora mucronata</name>
    <name type="common">Asiatic mangrove</name>
    <dbReference type="NCBI Taxonomy" id="61149"/>
    <lineage>
        <taxon>Eukaryota</taxon>
        <taxon>Viridiplantae</taxon>
        <taxon>Streptophyta</taxon>
        <taxon>Embryophyta</taxon>
        <taxon>Tracheophyta</taxon>
        <taxon>Spermatophyta</taxon>
        <taxon>Magnoliopsida</taxon>
        <taxon>eudicotyledons</taxon>
        <taxon>Gunneridae</taxon>
        <taxon>Pentapetalae</taxon>
        <taxon>rosids</taxon>
        <taxon>fabids</taxon>
        <taxon>Malpighiales</taxon>
        <taxon>Rhizophoraceae</taxon>
        <taxon>Rhizophora</taxon>
    </lineage>
</organism>
<reference evidence="1" key="1">
    <citation type="submission" date="2018-02" db="EMBL/GenBank/DDBJ databases">
        <title>Rhizophora mucronata_Transcriptome.</title>
        <authorList>
            <person name="Meera S.P."/>
            <person name="Sreeshan A."/>
            <person name="Augustine A."/>
        </authorList>
    </citation>
    <scope>NUCLEOTIDE SEQUENCE</scope>
    <source>
        <tissue evidence="1">Leaf</tissue>
    </source>
</reference>